<name>A0A9W6SP67_9ACTN</name>
<reference evidence="1" key="1">
    <citation type="submission" date="2023-03" db="EMBL/GenBank/DDBJ databases">
        <title>Actinorhabdospora filicis NBRC 111898.</title>
        <authorList>
            <person name="Ichikawa N."/>
            <person name="Sato H."/>
            <person name="Tonouchi N."/>
        </authorList>
    </citation>
    <scope>NUCLEOTIDE SEQUENCE</scope>
    <source>
        <strain evidence="1">NBRC 111898</strain>
    </source>
</reference>
<keyword evidence="2" id="KW-1185">Reference proteome</keyword>
<dbReference type="AlphaFoldDB" id="A0A9W6SP67"/>
<protein>
    <submittedName>
        <fullName evidence="1">Uncharacterized protein</fullName>
    </submittedName>
</protein>
<dbReference type="Proteomes" id="UP001165079">
    <property type="component" value="Unassembled WGS sequence"/>
</dbReference>
<accession>A0A9W6SP67</accession>
<comment type="caution">
    <text evidence="1">The sequence shown here is derived from an EMBL/GenBank/DDBJ whole genome shotgun (WGS) entry which is preliminary data.</text>
</comment>
<evidence type="ECO:0000313" key="1">
    <source>
        <dbReference type="EMBL" id="GLZ80459.1"/>
    </source>
</evidence>
<evidence type="ECO:0000313" key="2">
    <source>
        <dbReference type="Proteomes" id="UP001165079"/>
    </source>
</evidence>
<sequence>MFLKAIADALVERLVPRAEAGACCDEQGQCDVMECTEGPGECLCCKKCNCGWQCVPYYGG</sequence>
<proteinExistence type="predicted"/>
<gene>
    <name evidence="1" type="ORF">Afil01_52660</name>
</gene>
<dbReference type="EMBL" id="BSTX01000004">
    <property type="protein sequence ID" value="GLZ80459.1"/>
    <property type="molecule type" value="Genomic_DNA"/>
</dbReference>
<dbReference type="RefSeq" id="WP_285665637.1">
    <property type="nucleotide sequence ID" value="NZ_BSTX01000004.1"/>
</dbReference>
<organism evidence="1 2">
    <name type="scientific">Actinorhabdospora filicis</name>
    <dbReference type="NCBI Taxonomy" id="1785913"/>
    <lineage>
        <taxon>Bacteria</taxon>
        <taxon>Bacillati</taxon>
        <taxon>Actinomycetota</taxon>
        <taxon>Actinomycetes</taxon>
        <taxon>Micromonosporales</taxon>
        <taxon>Micromonosporaceae</taxon>
        <taxon>Actinorhabdospora</taxon>
    </lineage>
</organism>